<evidence type="ECO:0000256" key="3">
    <source>
        <dbReference type="ARBA" id="ARBA00012513"/>
    </source>
</evidence>
<dbReference type="AlphaFoldDB" id="A0A3N4LZX3"/>
<dbReference type="GO" id="GO:0005524">
    <property type="term" value="F:ATP binding"/>
    <property type="evidence" value="ECO:0007669"/>
    <property type="project" value="InterPro"/>
</dbReference>
<evidence type="ECO:0000313" key="13">
    <source>
        <dbReference type="Proteomes" id="UP000267821"/>
    </source>
</evidence>
<evidence type="ECO:0000256" key="9">
    <source>
        <dbReference type="ARBA" id="ARBA00048679"/>
    </source>
</evidence>
<proteinExistence type="predicted"/>
<accession>A0A3N4LZX3</accession>
<feature type="region of interest" description="Disordered" evidence="10">
    <location>
        <begin position="19"/>
        <end position="52"/>
    </location>
</feature>
<evidence type="ECO:0000256" key="5">
    <source>
        <dbReference type="ARBA" id="ARBA00019973"/>
    </source>
</evidence>
<dbReference type="InterPro" id="IPR000719">
    <property type="entry name" value="Prot_kinase_dom"/>
</dbReference>
<dbReference type="SUPFAM" id="SSF56112">
    <property type="entry name" value="Protein kinase-like (PK-like)"/>
    <property type="match status" value="1"/>
</dbReference>
<dbReference type="PROSITE" id="PS50011">
    <property type="entry name" value="PROTEIN_KINASE_DOM"/>
    <property type="match status" value="1"/>
</dbReference>
<evidence type="ECO:0000256" key="7">
    <source>
        <dbReference type="ARBA" id="ARBA00033194"/>
    </source>
</evidence>
<comment type="function">
    <text evidence="1">Component of the EKC/KEOPS complex that is required for the formation of a threonylcarbamoyl group on adenosine at position 37 (t(6)A37) in tRNAs that read codons beginning with adenine. The complex is probably involved in the transfer of the threonylcarbamoyl moiety of threonylcarbamoyl-AMP (TC-AMP) to the N6 group of A37. BUD32 has ATPase activity in the context of the EKC/KEOPS complex and likely plays a supporting role to the catalytic subunit KAE1. The EKC/KEOPS complex also promotes both telomere uncapping and telomere elongation. The complex is required for efficient recruitment of transcriptional coactivators.</text>
</comment>
<dbReference type="EMBL" id="ML121545">
    <property type="protein sequence ID" value="RPB23595.1"/>
    <property type="molecule type" value="Genomic_DNA"/>
</dbReference>
<dbReference type="Pfam" id="PF00069">
    <property type="entry name" value="Pkinase"/>
    <property type="match status" value="1"/>
</dbReference>
<gene>
    <name evidence="12" type="ORF">L211DRAFT_849586</name>
</gene>
<feature type="compositionally biased region" description="Low complexity" evidence="10">
    <location>
        <begin position="24"/>
        <end position="38"/>
    </location>
</feature>
<dbReference type="InterPro" id="IPR011009">
    <property type="entry name" value="Kinase-like_dom_sf"/>
</dbReference>
<reference evidence="12 13" key="1">
    <citation type="journal article" date="2018" name="Nat. Ecol. Evol.">
        <title>Pezizomycetes genomes reveal the molecular basis of ectomycorrhizal truffle lifestyle.</title>
        <authorList>
            <person name="Murat C."/>
            <person name="Payen T."/>
            <person name="Noel B."/>
            <person name="Kuo A."/>
            <person name="Morin E."/>
            <person name="Chen J."/>
            <person name="Kohler A."/>
            <person name="Krizsan K."/>
            <person name="Balestrini R."/>
            <person name="Da Silva C."/>
            <person name="Montanini B."/>
            <person name="Hainaut M."/>
            <person name="Levati E."/>
            <person name="Barry K.W."/>
            <person name="Belfiori B."/>
            <person name="Cichocki N."/>
            <person name="Clum A."/>
            <person name="Dockter R.B."/>
            <person name="Fauchery L."/>
            <person name="Guy J."/>
            <person name="Iotti M."/>
            <person name="Le Tacon F."/>
            <person name="Lindquist E.A."/>
            <person name="Lipzen A."/>
            <person name="Malagnac F."/>
            <person name="Mello A."/>
            <person name="Molinier V."/>
            <person name="Miyauchi S."/>
            <person name="Poulain J."/>
            <person name="Riccioni C."/>
            <person name="Rubini A."/>
            <person name="Sitrit Y."/>
            <person name="Splivallo R."/>
            <person name="Traeger S."/>
            <person name="Wang M."/>
            <person name="Zifcakova L."/>
            <person name="Wipf D."/>
            <person name="Zambonelli A."/>
            <person name="Paolocci F."/>
            <person name="Nowrousian M."/>
            <person name="Ottonello S."/>
            <person name="Baldrian P."/>
            <person name="Spatafora J.W."/>
            <person name="Henrissat B."/>
            <person name="Nagy L.G."/>
            <person name="Aury J.M."/>
            <person name="Wincker P."/>
            <person name="Grigoriev I.V."/>
            <person name="Bonfante P."/>
            <person name="Martin F.M."/>
        </authorList>
    </citation>
    <scope>NUCLEOTIDE SEQUENCE [LARGE SCALE GENOMIC DNA]</scope>
    <source>
        <strain evidence="12 13">ATCC MYA-4762</strain>
    </source>
</reference>
<dbReference type="GO" id="GO:0004674">
    <property type="term" value="F:protein serine/threonine kinase activity"/>
    <property type="evidence" value="ECO:0007669"/>
    <property type="project" value="UniProtKB-EC"/>
</dbReference>
<evidence type="ECO:0000256" key="1">
    <source>
        <dbReference type="ARBA" id="ARBA00003747"/>
    </source>
</evidence>
<dbReference type="InParanoid" id="A0A3N4LZX3"/>
<dbReference type="OrthoDB" id="626167at2759"/>
<dbReference type="Gene3D" id="1.10.510.10">
    <property type="entry name" value="Transferase(Phosphotransferase) domain 1"/>
    <property type="match status" value="1"/>
</dbReference>
<evidence type="ECO:0000256" key="2">
    <source>
        <dbReference type="ARBA" id="ARBA00011534"/>
    </source>
</evidence>
<feature type="domain" description="Protein kinase" evidence="11">
    <location>
        <begin position="485"/>
        <end position="806"/>
    </location>
</feature>
<protein>
    <recommendedName>
        <fullName evidence="5">EKC/KEOPS complex subunit BUD32</fullName>
        <ecNumber evidence="3">2.7.11.1</ecNumber>
    </recommendedName>
    <alternativeName>
        <fullName evidence="6 7">Atypical Serine/threonine protein kinase BUD32</fullName>
    </alternativeName>
    <alternativeName>
        <fullName evidence="4">EKC/KEOPS complex subunit bud32</fullName>
    </alternativeName>
</protein>
<evidence type="ECO:0000256" key="10">
    <source>
        <dbReference type="SAM" id="MobiDB-lite"/>
    </source>
</evidence>
<name>A0A3N4LZX3_9PEZI</name>
<comment type="catalytic activity">
    <reaction evidence="9">
        <text>L-seryl-[protein] + ATP = O-phospho-L-seryl-[protein] + ADP + H(+)</text>
        <dbReference type="Rhea" id="RHEA:17989"/>
        <dbReference type="Rhea" id="RHEA-COMP:9863"/>
        <dbReference type="Rhea" id="RHEA-COMP:11604"/>
        <dbReference type="ChEBI" id="CHEBI:15378"/>
        <dbReference type="ChEBI" id="CHEBI:29999"/>
        <dbReference type="ChEBI" id="CHEBI:30616"/>
        <dbReference type="ChEBI" id="CHEBI:83421"/>
        <dbReference type="ChEBI" id="CHEBI:456216"/>
        <dbReference type="EC" id="2.7.11.1"/>
    </reaction>
</comment>
<sequence length="806" mass="90461">MTKHVPRLVGASPAVVQHETLDSTQHNNTTTTTTTQHQIASQEMETPSLADPDSLPHVLPYCNILPTPPSTEAACAAPLFQQPTTFSSTDLATISAKLEVVNISEHPNTLLQPDTLPQPGHRPVPYSGDVPAAVSKQFLAVSTDLSERFFNHRLLDVIYELFYEPERGPRESKQLKRLLQDIEDRYLAIVKDLTHAWEKEKTNLTHAWEKEKSAWEKEKTDLETQLKLQNINAQHDKDLHQAEKETLEIRCQSAEKRTLDIEQSFTRYRAASNQDKLNPRGGSVSRAQCWERGSFSLRAQPTLRKSNELSSDEVGSLQKTFQHLLSDPKTPEKECYGPIQDAVSIFVPNIKCHITAKNFYLAGEAPDISICLMRSITAHSHLCYGIIEVKRPEEVLDTASHLGQVKDYILSLLKAQTSRNRFWGILTNVKENILIEIRRNKTPGNLPHKIIKYAPMEWAAVMNYLRDATSIVDLCPPPLHFAKELGDVENIISGSEKWALGEFAIPHEVKKKMVVKCSKSSPPNAYHKLELKILRHLAACNKLNSAPPSIVKLVWDPAIRAGDDCYEISDEDSDPPLPRIQFGIAPAGRRFELAAFRTPAQFQNAIDTLLDGLNWLHNTAQVIHRDIRPANVIIDWQTKQAVIIDFDCAYQLQDGNQGDAQKVQLTTYGGGLICLPTEVLNLALEELKRGKKRVLNDIWYEPQAVHDLVAFVLFVLATLFPVQFNQFPAHKLQDSESGEEIQGLLDLHSNLAASSIWGVIWRGALQGDMEELRRIGHLGWWPTLGTAVTKPNAHPGSIKSTVSFDI</sequence>
<comment type="catalytic activity">
    <reaction evidence="8">
        <text>L-threonyl-[protein] + ATP = O-phospho-L-threonyl-[protein] + ADP + H(+)</text>
        <dbReference type="Rhea" id="RHEA:46608"/>
        <dbReference type="Rhea" id="RHEA-COMP:11060"/>
        <dbReference type="Rhea" id="RHEA-COMP:11605"/>
        <dbReference type="ChEBI" id="CHEBI:15378"/>
        <dbReference type="ChEBI" id="CHEBI:30013"/>
        <dbReference type="ChEBI" id="CHEBI:30616"/>
        <dbReference type="ChEBI" id="CHEBI:61977"/>
        <dbReference type="ChEBI" id="CHEBI:456216"/>
        <dbReference type="EC" id="2.7.11.1"/>
    </reaction>
</comment>
<organism evidence="12 13">
    <name type="scientific">Terfezia boudieri ATCC MYA-4762</name>
    <dbReference type="NCBI Taxonomy" id="1051890"/>
    <lineage>
        <taxon>Eukaryota</taxon>
        <taxon>Fungi</taxon>
        <taxon>Dikarya</taxon>
        <taxon>Ascomycota</taxon>
        <taxon>Pezizomycotina</taxon>
        <taxon>Pezizomycetes</taxon>
        <taxon>Pezizales</taxon>
        <taxon>Pezizaceae</taxon>
        <taxon>Terfezia</taxon>
    </lineage>
</organism>
<comment type="subunit">
    <text evidence="2">Component of the EKC/KEOPS complex composed of at least BUD32, CGI121, GON7, KAE1 and PCC1; the whole complex dimerizes.</text>
</comment>
<evidence type="ECO:0000259" key="11">
    <source>
        <dbReference type="PROSITE" id="PS50011"/>
    </source>
</evidence>
<evidence type="ECO:0000256" key="4">
    <source>
        <dbReference type="ARBA" id="ARBA00013948"/>
    </source>
</evidence>
<dbReference type="PROSITE" id="PS00109">
    <property type="entry name" value="PROTEIN_KINASE_TYR"/>
    <property type="match status" value="1"/>
</dbReference>
<dbReference type="EC" id="2.7.11.1" evidence="3"/>
<dbReference type="InterPro" id="IPR008266">
    <property type="entry name" value="Tyr_kinase_AS"/>
</dbReference>
<keyword evidence="13" id="KW-1185">Reference proteome</keyword>
<evidence type="ECO:0000256" key="8">
    <source>
        <dbReference type="ARBA" id="ARBA00047899"/>
    </source>
</evidence>
<evidence type="ECO:0000256" key="6">
    <source>
        <dbReference type="ARBA" id="ARBA00030980"/>
    </source>
</evidence>
<evidence type="ECO:0000313" key="12">
    <source>
        <dbReference type="EMBL" id="RPB23595.1"/>
    </source>
</evidence>
<dbReference type="Proteomes" id="UP000267821">
    <property type="component" value="Unassembled WGS sequence"/>
</dbReference>